<keyword evidence="1" id="KW-0575">Peroxidase</keyword>
<dbReference type="Proteomes" id="UP000078468">
    <property type="component" value="Plasmid pspa1"/>
</dbReference>
<reference evidence="1 2" key="1">
    <citation type="submission" date="2016-05" db="EMBL/GenBank/DDBJ databases">
        <title>Non-Contiguous Finished Genome Sequence of Streptomyces parvulus 2297 Integrated Site-Specifically with Actinophage R4.</title>
        <authorList>
            <person name="Nishizawa T."/>
            <person name="Miura T."/>
            <person name="Harada C."/>
            <person name="Guo Y."/>
            <person name="Narisawa K."/>
            <person name="Ohta H."/>
            <person name="Takahashi H."/>
            <person name="Shirai M."/>
        </authorList>
    </citation>
    <scope>NUCLEOTIDE SEQUENCE [LARGE SCALE GENOMIC DNA]</scope>
    <source>
        <strain evidence="1 2">2297</strain>
        <plasmid evidence="2">pspa1</plasmid>
    </source>
</reference>
<evidence type="ECO:0000313" key="2">
    <source>
        <dbReference type="Proteomes" id="UP000078468"/>
    </source>
</evidence>
<dbReference type="KEGG" id="spav:Spa2297_33300"/>
<dbReference type="SUPFAM" id="SSF69118">
    <property type="entry name" value="AhpD-like"/>
    <property type="match status" value="1"/>
</dbReference>
<protein>
    <submittedName>
        <fullName evidence="1">Alkylhydroperoxidase</fullName>
    </submittedName>
</protein>
<keyword evidence="1" id="KW-0614">Plasmid</keyword>
<dbReference type="Pfam" id="PF02627">
    <property type="entry name" value="CMD"/>
    <property type="match status" value="1"/>
</dbReference>
<dbReference type="EMBL" id="CP015867">
    <property type="protein sequence ID" value="ANJ11976.1"/>
    <property type="molecule type" value="Genomic_DNA"/>
</dbReference>
<dbReference type="NCBIfam" id="TIGR00778">
    <property type="entry name" value="ahpD_dom"/>
    <property type="match status" value="1"/>
</dbReference>
<dbReference type="PANTHER" id="PTHR34846:SF7">
    <property type="entry name" value="BLL7811 PROTEIN"/>
    <property type="match status" value="1"/>
</dbReference>
<organism evidence="1 2">
    <name type="scientific">Streptomyces parvulus</name>
    <dbReference type="NCBI Taxonomy" id="146923"/>
    <lineage>
        <taxon>Bacteria</taxon>
        <taxon>Bacillati</taxon>
        <taxon>Actinomycetota</taxon>
        <taxon>Actinomycetes</taxon>
        <taxon>Kitasatosporales</taxon>
        <taxon>Streptomycetaceae</taxon>
        <taxon>Streptomyces</taxon>
    </lineage>
</organism>
<keyword evidence="1" id="KW-0560">Oxidoreductase</keyword>
<evidence type="ECO:0000313" key="1">
    <source>
        <dbReference type="EMBL" id="ANJ11976.1"/>
    </source>
</evidence>
<gene>
    <name evidence="1" type="ORF">Spa2297_33300</name>
</gene>
<proteinExistence type="predicted"/>
<dbReference type="AlphaFoldDB" id="A0A191VAC2"/>
<dbReference type="InterPro" id="IPR029032">
    <property type="entry name" value="AhpD-like"/>
</dbReference>
<dbReference type="PANTHER" id="PTHR34846">
    <property type="entry name" value="4-CARBOXYMUCONOLACTONE DECARBOXYLASE FAMILY PROTEIN (AFU_ORTHOLOGUE AFUA_6G11590)"/>
    <property type="match status" value="1"/>
</dbReference>
<dbReference type="InterPro" id="IPR004675">
    <property type="entry name" value="AhpD_core"/>
</dbReference>
<geneLocation type="plasmid" evidence="2">
    <name>pspa1</name>
</geneLocation>
<name>A0A191VAC2_9ACTN</name>
<accession>A0A191VAC2</accession>
<dbReference type="Gene3D" id="1.20.1290.10">
    <property type="entry name" value="AhpD-like"/>
    <property type="match status" value="1"/>
</dbReference>
<dbReference type="GO" id="GO:0051920">
    <property type="term" value="F:peroxiredoxin activity"/>
    <property type="evidence" value="ECO:0007669"/>
    <property type="project" value="InterPro"/>
</dbReference>
<dbReference type="RefSeq" id="WP_064732305.1">
    <property type="nucleotide sequence ID" value="NZ_BMRX01000024.1"/>
</dbReference>
<sequence>MQNRLKNKNTNNPDVRKAVGHLQKAIAAGGVDPKLLALIHLRASQINSCSACVYASVAGGKKVGNTDERLHNVAAWREAPFYTDAERAALALAEAATRLQDGAEGVTEEIWEEVHAHFTEEQIGAINLEIALTNFFNRINRTIKEPAGQTWG</sequence>
<dbReference type="InterPro" id="IPR003779">
    <property type="entry name" value="CMD-like"/>
</dbReference>
<dbReference type="GeneID" id="91309793"/>